<dbReference type="Proteomes" id="UP000287651">
    <property type="component" value="Unassembled WGS sequence"/>
</dbReference>
<dbReference type="Gene3D" id="1.20.1250.20">
    <property type="entry name" value="MFS general substrate transporter like domains"/>
    <property type="match status" value="2"/>
</dbReference>
<evidence type="ECO:0000256" key="3">
    <source>
        <dbReference type="ARBA" id="ARBA00022448"/>
    </source>
</evidence>
<sequence length="192" mass="20607">MFELARQRVNLGLAAVPAAIGALILPDTPNSLIERGYEEEAKAMLRKIRGTDDIQAEYDDLVAAIEEAKSAPVLFKTIGFGDDASLVSAAISGLVNVSATFISIATVDKLGRRALFLQDGTQMLVSQVMVGTLIALKFGTSSVAAELTKSYASILVFFVSIYVAAFAWSWGLVVYGKLLGEFIPLRISPKIF</sequence>
<evidence type="ECO:0000256" key="7">
    <source>
        <dbReference type="SAM" id="Phobius"/>
    </source>
</evidence>
<keyword evidence="3" id="KW-0813">Transport</keyword>
<evidence type="ECO:0000313" key="9">
    <source>
        <dbReference type="Proteomes" id="UP000287651"/>
    </source>
</evidence>
<evidence type="ECO:0000256" key="1">
    <source>
        <dbReference type="ARBA" id="ARBA00004370"/>
    </source>
</evidence>
<dbReference type="InterPro" id="IPR036259">
    <property type="entry name" value="MFS_trans_sf"/>
</dbReference>
<reference evidence="8 9" key="1">
    <citation type="journal article" date="2014" name="Agronomy (Basel)">
        <title>A Draft Genome Sequence for Ensete ventricosum, the Drought-Tolerant Tree Against Hunger.</title>
        <authorList>
            <person name="Harrison J."/>
            <person name="Moore K.A."/>
            <person name="Paszkiewicz K."/>
            <person name="Jones T."/>
            <person name="Grant M."/>
            <person name="Ambacheew D."/>
            <person name="Muzemil S."/>
            <person name="Studholme D.J."/>
        </authorList>
    </citation>
    <scope>NUCLEOTIDE SEQUENCE [LARGE SCALE GENOMIC DNA]</scope>
</reference>
<keyword evidence="5 7" id="KW-1133">Transmembrane helix</keyword>
<dbReference type="PANTHER" id="PTHR23500:SF74">
    <property type="entry name" value="SUGAR TRANSPORT PROTEIN MST5"/>
    <property type="match status" value="1"/>
</dbReference>
<feature type="transmembrane region" description="Helical" evidence="7">
    <location>
        <begin position="128"/>
        <end position="145"/>
    </location>
</feature>
<evidence type="ECO:0000256" key="2">
    <source>
        <dbReference type="ARBA" id="ARBA00010992"/>
    </source>
</evidence>
<dbReference type="GO" id="GO:0016020">
    <property type="term" value="C:membrane"/>
    <property type="evidence" value="ECO:0007669"/>
    <property type="project" value="UniProtKB-SubCell"/>
</dbReference>
<dbReference type="InterPro" id="IPR045262">
    <property type="entry name" value="STP/PLT_plant"/>
</dbReference>
<dbReference type="InterPro" id="IPR005828">
    <property type="entry name" value="MFS_sugar_transport-like"/>
</dbReference>
<proteinExistence type="inferred from homology"/>
<evidence type="ECO:0000256" key="4">
    <source>
        <dbReference type="ARBA" id="ARBA00022692"/>
    </source>
</evidence>
<keyword evidence="4 7" id="KW-0812">Transmembrane</keyword>
<feature type="transmembrane region" description="Helical" evidence="7">
    <location>
        <begin position="84"/>
        <end position="107"/>
    </location>
</feature>
<keyword evidence="6 7" id="KW-0472">Membrane</keyword>
<protein>
    <recommendedName>
        <fullName evidence="10">Major facilitator superfamily (MFS) profile domain-containing protein</fullName>
    </recommendedName>
</protein>
<feature type="transmembrane region" description="Helical" evidence="7">
    <location>
        <begin position="151"/>
        <end position="176"/>
    </location>
</feature>
<organism evidence="8 9">
    <name type="scientific">Ensete ventricosum</name>
    <name type="common">Abyssinian banana</name>
    <name type="synonym">Musa ensete</name>
    <dbReference type="NCBI Taxonomy" id="4639"/>
    <lineage>
        <taxon>Eukaryota</taxon>
        <taxon>Viridiplantae</taxon>
        <taxon>Streptophyta</taxon>
        <taxon>Embryophyta</taxon>
        <taxon>Tracheophyta</taxon>
        <taxon>Spermatophyta</taxon>
        <taxon>Magnoliopsida</taxon>
        <taxon>Liliopsida</taxon>
        <taxon>Zingiberales</taxon>
        <taxon>Musaceae</taxon>
        <taxon>Ensete</taxon>
    </lineage>
</organism>
<evidence type="ECO:0000313" key="8">
    <source>
        <dbReference type="EMBL" id="RRT54773.1"/>
    </source>
</evidence>
<dbReference type="PANTHER" id="PTHR23500">
    <property type="entry name" value="SOLUTE CARRIER FAMILY 2, FACILITATED GLUCOSE TRANSPORTER"/>
    <property type="match status" value="1"/>
</dbReference>
<dbReference type="AlphaFoldDB" id="A0A426YSQ5"/>
<accession>A0A426YSQ5</accession>
<evidence type="ECO:0000256" key="5">
    <source>
        <dbReference type="ARBA" id="ARBA00022989"/>
    </source>
</evidence>
<dbReference type="SUPFAM" id="SSF103473">
    <property type="entry name" value="MFS general substrate transporter"/>
    <property type="match status" value="1"/>
</dbReference>
<dbReference type="Pfam" id="PF00083">
    <property type="entry name" value="Sugar_tr"/>
    <property type="match status" value="2"/>
</dbReference>
<evidence type="ECO:0008006" key="10">
    <source>
        <dbReference type="Google" id="ProtNLM"/>
    </source>
</evidence>
<name>A0A426YSQ5_ENSVE</name>
<gene>
    <name evidence="8" type="ORF">B296_00048928</name>
</gene>
<comment type="subcellular location">
    <subcellularLocation>
        <location evidence="1">Membrane</location>
    </subcellularLocation>
</comment>
<evidence type="ECO:0000256" key="6">
    <source>
        <dbReference type="ARBA" id="ARBA00023136"/>
    </source>
</evidence>
<dbReference type="GO" id="GO:0015144">
    <property type="term" value="F:carbohydrate transmembrane transporter activity"/>
    <property type="evidence" value="ECO:0007669"/>
    <property type="project" value="InterPro"/>
</dbReference>
<dbReference type="EMBL" id="AMZH03010428">
    <property type="protein sequence ID" value="RRT54773.1"/>
    <property type="molecule type" value="Genomic_DNA"/>
</dbReference>
<comment type="similarity">
    <text evidence="2">Belongs to the major facilitator superfamily. Sugar transporter (TC 2.A.1.1) family.</text>
</comment>
<comment type="caution">
    <text evidence="8">The sequence shown here is derived from an EMBL/GenBank/DDBJ whole genome shotgun (WGS) entry which is preliminary data.</text>
</comment>